<gene>
    <name evidence="2" type="ORF">OKA05_07530</name>
</gene>
<evidence type="ECO:0000256" key="1">
    <source>
        <dbReference type="SAM" id="Phobius"/>
    </source>
</evidence>
<dbReference type="Proteomes" id="UP001320876">
    <property type="component" value="Unassembled WGS sequence"/>
</dbReference>
<keyword evidence="1" id="KW-0472">Membrane</keyword>
<keyword evidence="1" id="KW-0812">Transmembrane</keyword>
<dbReference type="RefSeq" id="WP_264486509.1">
    <property type="nucleotide sequence ID" value="NZ_JAPDDT010000002.1"/>
</dbReference>
<keyword evidence="3" id="KW-1185">Reference proteome</keyword>
<keyword evidence="1" id="KW-1133">Transmembrane helix</keyword>
<accession>A0ABT3GGG1</accession>
<feature type="transmembrane region" description="Helical" evidence="1">
    <location>
        <begin position="38"/>
        <end position="56"/>
    </location>
</feature>
<evidence type="ECO:0000313" key="2">
    <source>
        <dbReference type="EMBL" id="MCW1922400.1"/>
    </source>
</evidence>
<dbReference type="EMBL" id="JAPDDT010000002">
    <property type="protein sequence ID" value="MCW1922400.1"/>
    <property type="molecule type" value="Genomic_DNA"/>
</dbReference>
<evidence type="ECO:0000313" key="3">
    <source>
        <dbReference type="Proteomes" id="UP001320876"/>
    </source>
</evidence>
<name>A0ABT3GGG1_9BACT</name>
<protein>
    <submittedName>
        <fullName evidence="2">Uncharacterized protein</fullName>
    </submittedName>
</protein>
<reference evidence="2 3" key="1">
    <citation type="submission" date="2022-10" db="EMBL/GenBank/DDBJ databases">
        <title>Luteolibacter arcticus strain CCTCC AB 2014275, whole genome shotgun sequencing project.</title>
        <authorList>
            <person name="Zhao G."/>
            <person name="Shen L."/>
        </authorList>
    </citation>
    <scope>NUCLEOTIDE SEQUENCE [LARGE SCALE GENOMIC DNA]</scope>
    <source>
        <strain evidence="2 3">CCTCC AB 2014275</strain>
    </source>
</reference>
<sequence length="62" mass="6561">MLMRNFCTAGISFAILAIFTEGALIQRSLEKALASFQAGAPSWLALGAVAGLALAIRLPRRN</sequence>
<organism evidence="2 3">
    <name type="scientific">Luteolibacter arcticus</name>
    <dbReference type="NCBI Taxonomy" id="1581411"/>
    <lineage>
        <taxon>Bacteria</taxon>
        <taxon>Pseudomonadati</taxon>
        <taxon>Verrucomicrobiota</taxon>
        <taxon>Verrucomicrobiia</taxon>
        <taxon>Verrucomicrobiales</taxon>
        <taxon>Verrucomicrobiaceae</taxon>
        <taxon>Luteolibacter</taxon>
    </lineage>
</organism>
<comment type="caution">
    <text evidence="2">The sequence shown here is derived from an EMBL/GenBank/DDBJ whole genome shotgun (WGS) entry which is preliminary data.</text>
</comment>
<proteinExistence type="predicted"/>